<dbReference type="GO" id="GO:0034707">
    <property type="term" value="C:chloride channel complex"/>
    <property type="evidence" value="ECO:0007669"/>
    <property type="project" value="UniProtKB-KW"/>
</dbReference>
<dbReference type="RefSeq" id="WP_061146443.1">
    <property type="nucleotide sequence ID" value="NZ_FCOM02000006.1"/>
</dbReference>
<evidence type="ECO:0000256" key="8">
    <source>
        <dbReference type="ARBA" id="ARBA00023214"/>
    </source>
</evidence>
<comment type="subcellular location">
    <subcellularLocation>
        <location evidence="1">Membrane</location>
        <topology evidence="1">Multi-pass membrane protein</topology>
    </subcellularLocation>
</comment>
<feature type="transmembrane region" description="Helical" evidence="10">
    <location>
        <begin position="165"/>
        <end position="189"/>
    </location>
</feature>
<evidence type="ECO:0000313" key="11">
    <source>
        <dbReference type="EMBL" id="SAL43959.1"/>
    </source>
</evidence>
<evidence type="ECO:0000256" key="7">
    <source>
        <dbReference type="ARBA" id="ARBA00023173"/>
    </source>
</evidence>
<dbReference type="AlphaFoldDB" id="A0A158HIT7"/>
<feature type="transmembrane region" description="Helical" evidence="10">
    <location>
        <begin position="238"/>
        <end position="261"/>
    </location>
</feature>
<evidence type="ECO:0000256" key="10">
    <source>
        <dbReference type="SAM" id="Phobius"/>
    </source>
</evidence>
<proteinExistence type="predicted"/>
<dbReference type="GO" id="GO:0005254">
    <property type="term" value="F:chloride channel activity"/>
    <property type="evidence" value="ECO:0007669"/>
    <property type="project" value="UniProtKB-KW"/>
</dbReference>
<feature type="transmembrane region" description="Helical" evidence="10">
    <location>
        <begin position="387"/>
        <end position="412"/>
    </location>
</feature>
<sequence>MHIPGFIDRRTILRGRRLWLHYGVFWLGAVATGLIAVMYARLIDFGYDVFLRITAFHWWLPLLLTPAVGGIGVWVTRRFFPGAEGSGIPQVIAVLHDGRPLGPKLLTIRILVGKIAISFLSILGGFTIGREGPTIHVGAALMFSLRRFYPTRLRTIRNGALERKLALAGAAAGLSAAFNAPLAGVVFAIEELTRSFEQRTSGVLITAIIFAGVVSLALQGNYTYFGTIDVTGHFPDSLALAVILLGLATGLAGGIFCWLLLNTHRWMPSRLLGWRESHPVAFGSMCGLFIAVIGVAAGGHTFGSGYAEARGMLEGNTQLGASYPLLKMASMVGSYLPGAPGGLFAPSLAIGAGIGNALHLMFGGMQLPMLIALGMVGYLAAVTQSPITAFVIVIEMIDGHALVLSLMATALISSQVSRMFAPPLYEALAQKYLSRNG</sequence>
<keyword evidence="5" id="KW-0406">Ion transport</keyword>
<protein>
    <submittedName>
        <fullName evidence="11">Cl-channel, voltage gated</fullName>
    </submittedName>
</protein>
<dbReference type="InterPro" id="IPR014743">
    <property type="entry name" value="Cl-channel_core"/>
</dbReference>
<feature type="transmembrane region" description="Helical" evidence="10">
    <location>
        <begin position="357"/>
        <end position="381"/>
    </location>
</feature>
<dbReference type="PANTHER" id="PTHR43427">
    <property type="entry name" value="CHLORIDE CHANNEL PROTEIN CLC-E"/>
    <property type="match status" value="1"/>
</dbReference>
<keyword evidence="9" id="KW-0407">Ion channel</keyword>
<evidence type="ECO:0000256" key="3">
    <source>
        <dbReference type="ARBA" id="ARBA00022692"/>
    </source>
</evidence>
<dbReference type="Proteomes" id="UP000055019">
    <property type="component" value="Unassembled WGS sequence"/>
</dbReference>
<keyword evidence="12" id="KW-1185">Reference proteome</keyword>
<evidence type="ECO:0000256" key="1">
    <source>
        <dbReference type="ARBA" id="ARBA00004141"/>
    </source>
</evidence>
<feature type="transmembrane region" description="Helical" evidence="10">
    <location>
        <begin position="282"/>
        <end position="303"/>
    </location>
</feature>
<evidence type="ECO:0000256" key="4">
    <source>
        <dbReference type="ARBA" id="ARBA00022989"/>
    </source>
</evidence>
<evidence type="ECO:0000256" key="9">
    <source>
        <dbReference type="ARBA" id="ARBA00023303"/>
    </source>
</evidence>
<keyword evidence="8" id="KW-0868">Chloride</keyword>
<feature type="transmembrane region" description="Helical" evidence="10">
    <location>
        <begin position="20"/>
        <end position="43"/>
    </location>
</feature>
<dbReference type="InterPro" id="IPR001807">
    <property type="entry name" value="ClC"/>
</dbReference>
<feature type="transmembrane region" description="Helical" evidence="10">
    <location>
        <begin position="323"/>
        <end position="345"/>
    </location>
</feature>
<comment type="caution">
    <text evidence="11">The sequence shown here is derived from an EMBL/GenBank/DDBJ whole genome shotgun (WGS) entry which is preliminary data.</text>
</comment>
<feature type="transmembrane region" description="Helical" evidence="10">
    <location>
        <begin position="106"/>
        <end position="128"/>
    </location>
</feature>
<keyword evidence="7" id="KW-0869">Chloride channel</keyword>
<feature type="transmembrane region" description="Helical" evidence="10">
    <location>
        <begin position="201"/>
        <end position="218"/>
    </location>
</feature>
<evidence type="ECO:0000313" key="12">
    <source>
        <dbReference type="Proteomes" id="UP000055019"/>
    </source>
</evidence>
<keyword evidence="4 10" id="KW-1133">Transmembrane helix</keyword>
<keyword evidence="6 10" id="KW-0472">Membrane</keyword>
<dbReference type="PRINTS" id="PR00762">
    <property type="entry name" value="CLCHANNEL"/>
</dbReference>
<dbReference type="OrthoDB" id="9767361at2"/>
<keyword evidence="2" id="KW-0813">Transport</keyword>
<keyword evidence="3 10" id="KW-0812">Transmembrane</keyword>
<name>A0A158HIT7_9BURK</name>
<accession>A0A158HIT7</accession>
<organism evidence="11 12">
    <name type="scientific">Caballeronia arvi</name>
    <dbReference type="NCBI Taxonomy" id="1777135"/>
    <lineage>
        <taxon>Bacteria</taxon>
        <taxon>Pseudomonadati</taxon>
        <taxon>Pseudomonadota</taxon>
        <taxon>Betaproteobacteria</taxon>
        <taxon>Burkholderiales</taxon>
        <taxon>Burkholderiaceae</taxon>
        <taxon>Caballeronia</taxon>
    </lineage>
</organism>
<feature type="transmembrane region" description="Helical" evidence="10">
    <location>
        <begin position="55"/>
        <end position="75"/>
    </location>
</feature>
<dbReference type="Gene3D" id="1.10.3080.10">
    <property type="entry name" value="Clc chloride channel"/>
    <property type="match status" value="1"/>
</dbReference>
<dbReference type="CDD" id="cd01034">
    <property type="entry name" value="EriC_like"/>
    <property type="match status" value="1"/>
</dbReference>
<dbReference type="InterPro" id="IPR050368">
    <property type="entry name" value="ClC-type_chloride_channel"/>
</dbReference>
<evidence type="ECO:0000256" key="2">
    <source>
        <dbReference type="ARBA" id="ARBA00022448"/>
    </source>
</evidence>
<dbReference type="PANTHER" id="PTHR43427:SF6">
    <property type="entry name" value="CHLORIDE CHANNEL PROTEIN CLC-E"/>
    <property type="match status" value="1"/>
</dbReference>
<dbReference type="SUPFAM" id="SSF81340">
    <property type="entry name" value="Clc chloride channel"/>
    <property type="match status" value="1"/>
</dbReference>
<gene>
    <name evidence="11" type="ORF">AWB74_01818</name>
</gene>
<dbReference type="Pfam" id="PF00654">
    <property type="entry name" value="Voltage_CLC"/>
    <property type="match status" value="1"/>
</dbReference>
<evidence type="ECO:0000256" key="5">
    <source>
        <dbReference type="ARBA" id="ARBA00023065"/>
    </source>
</evidence>
<reference evidence="11" key="1">
    <citation type="submission" date="2016-01" db="EMBL/GenBank/DDBJ databases">
        <authorList>
            <person name="Peeters C."/>
        </authorList>
    </citation>
    <scope>NUCLEOTIDE SEQUENCE [LARGE SCALE GENOMIC DNA]</scope>
    <source>
        <strain evidence="11">LMG 29317</strain>
    </source>
</reference>
<dbReference type="EMBL" id="FCOM02000006">
    <property type="protein sequence ID" value="SAL43959.1"/>
    <property type="molecule type" value="Genomic_DNA"/>
</dbReference>
<evidence type="ECO:0000256" key="6">
    <source>
        <dbReference type="ARBA" id="ARBA00023136"/>
    </source>
</evidence>